<evidence type="ECO:0000256" key="1">
    <source>
        <dbReference type="ARBA" id="ARBA00022614"/>
    </source>
</evidence>
<organism evidence="5 6">
    <name type="scientific">Paragonimus westermani</name>
    <dbReference type="NCBI Taxonomy" id="34504"/>
    <lineage>
        <taxon>Eukaryota</taxon>
        <taxon>Metazoa</taxon>
        <taxon>Spiralia</taxon>
        <taxon>Lophotrochozoa</taxon>
        <taxon>Platyhelminthes</taxon>
        <taxon>Trematoda</taxon>
        <taxon>Digenea</taxon>
        <taxon>Plagiorchiida</taxon>
        <taxon>Troglotremata</taxon>
        <taxon>Troglotrematidae</taxon>
        <taxon>Paragonimus</taxon>
    </lineage>
</organism>
<dbReference type="InterPro" id="IPR057437">
    <property type="entry name" value="PIF1/LRR1_PH"/>
</dbReference>
<evidence type="ECO:0000259" key="4">
    <source>
        <dbReference type="Pfam" id="PF25344"/>
    </source>
</evidence>
<evidence type="ECO:0000256" key="3">
    <source>
        <dbReference type="ARBA" id="ARBA00023242"/>
    </source>
</evidence>
<dbReference type="GO" id="GO:0005737">
    <property type="term" value="C:cytoplasm"/>
    <property type="evidence" value="ECO:0007669"/>
    <property type="project" value="TreeGrafter"/>
</dbReference>
<dbReference type="SMART" id="SM00369">
    <property type="entry name" value="LRR_TYP"/>
    <property type="match status" value="3"/>
</dbReference>
<accession>A0A8T0D646</accession>
<dbReference type="OrthoDB" id="17912at2759"/>
<sequence>MRSSFVSNDYHVHENSLINYEPNLRPIVGCLLGFLRIEVFFLVFSSHQLRFAYDMELSASVCVIDSLSGNAVHTRPKAALLMLHVNHSGATLKIVFRDSSKEFKLTNNVVKLYDRYFGDGNLTIRLRVPAKDIMLRKADPNMLMKFLKTLNDLISGVTLAERSISMTGSMSKSLLNPRKMHIKRRDDYPLGKSFPANLRELNARSLKLRTFDPRLLTLSSLCHLELGANQIEQIPVEIARLNLSVLCLDDNMLTAWPSIEENSPLARSLEILDLSRNKLDWLPDDFWILKCLTSVNLSHMGLRGLPAAYLHNVQHLTNLRLDDNHLTCLPFSVSLLSQCTISVCNNRFVCVDPSPEVLTSSVVPTLVACSSQTCARVFSLDFLQARLPWRLYVQFAVFRRCLCCRKFCGIQPERVILSLPRSYTLCCDRDNLPSFICHLCCTSCVHTFRQYRWKYIPS</sequence>
<dbReference type="Gene3D" id="3.80.10.10">
    <property type="entry name" value="Ribonuclease Inhibitor"/>
    <property type="match status" value="1"/>
</dbReference>
<keyword evidence="2" id="KW-0677">Repeat</keyword>
<protein>
    <submittedName>
        <fullName evidence="5">Leucine Rich repeat-containing domain protein</fullName>
    </submittedName>
</protein>
<dbReference type="PANTHER" id="PTHR48051:SF46">
    <property type="entry name" value="LEUCINE RICH REPEAT-CONTAINING DOMAIN PROTEIN"/>
    <property type="match status" value="1"/>
</dbReference>
<dbReference type="InterPro" id="IPR003591">
    <property type="entry name" value="Leu-rich_rpt_typical-subtyp"/>
</dbReference>
<dbReference type="InterPro" id="IPR001611">
    <property type="entry name" value="Leu-rich_rpt"/>
</dbReference>
<dbReference type="Pfam" id="PF25344">
    <property type="entry name" value="PH_LRR1"/>
    <property type="match status" value="1"/>
</dbReference>
<keyword evidence="1" id="KW-0433">Leucine-rich repeat</keyword>
<dbReference type="InterPro" id="IPR032675">
    <property type="entry name" value="LRR_dom_sf"/>
</dbReference>
<dbReference type="InterPro" id="IPR050216">
    <property type="entry name" value="LRR_domain-containing"/>
</dbReference>
<dbReference type="PANTHER" id="PTHR48051">
    <property type="match status" value="1"/>
</dbReference>
<dbReference type="EMBL" id="JTDF01021261">
    <property type="protein sequence ID" value="KAF8562077.1"/>
    <property type="molecule type" value="Genomic_DNA"/>
</dbReference>
<evidence type="ECO:0000313" key="6">
    <source>
        <dbReference type="Proteomes" id="UP000699462"/>
    </source>
</evidence>
<name>A0A8T0D646_9TREM</name>
<evidence type="ECO:0000313" key="5">
    <source>
        <dbReference type="EMBL" id="KAF8562077.1"/>
    </source>
</evidence>
<dbReference type="Proteomes" id="UP000699462">
    <property type="component" value="Unassembled WGS sequence"/>
</dbReference>
<keyword evidence="6" id="KW-1185">Reference proteome</keyword>
<proteinExistence type="predicted"/>
<dbReference type="PROSITE" id="PS51450">
    <property type="entry name" value="LRR"/>
    <property type="match status" value="1"/>
</dbReference>
<gene>
    <name evidence="5" type="ORF">P879_09010</name>
</gene>
<comment type="caution">
    <text evidence="5">The sequence shown here is derived from an EMBL/GenBank/DDBJ whole genome shotgun (WGS) entry which is preliminary data.</text>
</comment>
<keyword evidence="3" id="KW-0539">Nucleus</keyword>
<reference evidence="5 6" key="1">
    <citation type="submission" date="2019-07" db="EMBL/GenBank/DDBJ databases">
        <title>Annotation for the trematode Paragonimus westermani.</title>
        <authorList>
            <person name="Choi Y.-J."/>
        </authorList>
    </citation>
    <scope>NUCLEOTIDE SEQUENCE [LARGE SCALE GENOMIC DNA]</scope>
    <source>
        <strain evidence="5">180907_Pwestermani</strain>
    </source>
</reference>
<feature type="domain" description="PIF1/LRR1 pleckstrin homology" evidence="4">
    <location>
        <begin position="55"/>
        <end position="159"/>
    </location>
</feature>
<dbReference type="AlphaFoldDB" id="A0A8T0D646"/>
<dbReference type="SUPFAM" id="SSF52058">
    <property type="entry name" value="L domain-like"/>
    <property type="match status" value="1"/>
</dbReference>
<evidence type="ECO:0000256" key="2">
    <source>
        <dbReference type="ARBA" id="ARBA00022737"/>
    </source>
</evidence>